<dbReference type="InterPro" id="IPR037147">
    <property type="entry name" value="Ribosomal_bL28_sf"/>
</dbReference>
<dbReference type="PANTHER" id="PTHR47219:SF9">
    <property type="entry name" value="GTPASE ACTIVATING PROTEIN AND CENTROSOME-ASSOCIATED, ISOFORM B"/>
    <property type="match status" value="1"/>
</dbReference>
<dbReference type="GO" id="GO:0005840">
    <property type="term" value="C:ribosome"/>
    <property type="evidence" value="ECO:0007669"/>
    <property type="project" value="UniProtKB-KW"/>
</dbReference>
<dbReference type="GeneID" id="70235211"/>
<evidence type="ECO:0000313" key="19">
    <source>
        <dbReference type="EMBL" id="KAH3666795.1"/>
    </source>
</evidence>
<dbReference type="GO" id="GO:0005096">
    <property type="term" value="F:GTPase activator activity"/>
    <property type="evidence" value="ECO:0007669"/>
    <property type="project" value="UniProtKB-KW"/>
</dbReference>
<evidence type="ECO:0000256" key="7">
    <source>
        <dbReference type="ARBA" id="ARBA00022892"/>
    </source>
</evidence>
<dbReference type="InterPro" id="IPR035969">
    <property type="entry name" value="Rab-GAP_TBC_sf"/>
</dbReference>
<feature type="coiled-coil region" evidence="16">
    <location>
        <begin position="622"/>
        <end position="764"/>
    </location>
</feature>
<dbReference type="GO" id="GO:0015031">
    <property type="term" value="P:protein transport"/>
    <property type="evidence" value="ECO:0007669"/>
    <property type="project" value="UniProtKB-KW"/>
</dbReference>
<dbReference type="Gene3D" id="1.10.10.750">
    <property type="entry name" value="Ypt/Rab-GAP domain of gyp1p, domain 1"/>
    <property type="match status" value="1"/>
</dbReference>
<dbReference type="PANTHER" id="PTHR47219">
    <property type="entry name" value="RAB GTPASE-ACTIVATING PROTEIN 1-LIKE"/>
    <property type="match status" value="1"/>
</dbReference>
<evidence type="ECO:0000256" key="8">
    <source>
        <dbReference type="ARBA" id="ARBA00022927"/>
    </source>
</evidence>
<dbReference type="InterPro" id="IPR050302">
    <property type="entry name" value="Rab_GAP_TBC_domain"/>
</dbReference>
<dbReference type="AlphaFoldDB" id="A0A9P8P7S9"/>
<dbReference type="GO" id="GO:0030427">
    <property type="term" value="C:site of polarized growth"/>
    <property type="evidence" value="ECO:0007669"/>
    <property type="project" value="UniProtKB-ARBA"/>
</dbReference>
<reference evidence="19" key="1">
    <citation type="journal article" date="2021" name="Open Biol.">
        <title>Shared evolutionary footprints suggest mitochondrial oxidative damage underlies multiple complex I losses in fungi.</title>
        <authorList>
            <person name="Schikora-Tamarit M.A."/>
            <person name="Marcet-Houben M."/>
            <person name="Nosek J."/>
            <person name="Gabaldon T."/>
        </authorList>
    </citation>
    <scope>NUCLEOTIDE SEQUENCE</scope>
    <source>
        <strain evidence="19">CBS6075</strain>
    </source>
</reference>
<evidence type="ECO:0000256" key="1">
    <source>
        <dbReference type="ARBA" id="ARBA00004496"/>
    </source>
</evidence>
<keyword evidence="3" id="KW-0813">Transport</keyword>
<dbReference type="InterPro" id="IPR026569">
    <property type="entry name" value="Ribosomal_bL28"/>
</dbReference>
<dbReference type="PROSITE" id="PS50086">
    <property type="entry name" value="TBC_RABGAP"/>
    <property type="match status" value="1"/>
</dbReference>
<dbReference type="SUPFAM" id="SSF47923">
    <property type="entry name" value="Ypt/Rab-GAP domain of gyp1p"/>
    <property type="match status" value="2"/>
</dbReference>
<dbReference type="GO" id="GO:0003735">
    <property type="term" value="F:structural constituent of ribosome"/>
    <property type="evidence" value="ECO:0007669"/>
    <property type="project" value="InterPro"/>
</dbReference>
<evidence type="ECO:0000256" key="11">
    <source>
        <dbReference type="ARBA" id="ARBA00023274"/>
    </source>
</evidence>
<evidence type="ECO:0000256" key="16">
    <source>
        <dbReference type="SAM" id="Coils"/>
    </source>
</evidence>
<accession>A0A9P8P7S9</accession>
<dbReference type="Pfam" id="PF23436">
    <property type="entry name" value="RabGap-TBC_2"/>
    <property type="match status" value="1"/>
</dbReference>
<evidence type="ECO:0000256" key="13">
    <source>
        <dbReference type="ARBA" id="ARBA00037226"/>
    </source>
</evidence>
<gene>
    <name evidence="19" type="ORF">OGAPHI_003244</name>
</gene>
<feature type="domain" description="Rab-GAP TBC" evidence="18">
    <location>
        <begin position="345"/>
        <end position="527"/>
    </location>
</feature>
<keyword evidence="6" id="KW-0963">Cytoplasm</keyword>
<organism evidence="19 20">
    <name type="scientific">Ogataea philodendri</name>
    <dbReference type="NCBI Taxonomy" id="1378263"/>
    <lineage>
        <taxon>Eukaryota</taxon>
        <taxon>Fungi</taxon>
        <taxon>Dikarya</taxon>
        <taxon>Ascomycota</taxon>
        <taxon>Saccharomycotina</taxon>
        <taxon>Pichiomycetes</taxon>
        <taxon>Pichiales</taxon>
        <taxon>Pichiaceae</taxon>
        <taxon>Ogataea</taxon>
    </lineage>
</organism>
<feature type="compositionally biased region" description="Basic and acidic residues" evidence="17">
    <location>
        <begin position="111"/>
        <end position="129"/>
    </location>
</feature>
<dbReference type="InterPro" id="IPR000195">
    <property type="entry name" value="Rab-GAP-TBC_dom"/>
</dbReference>
<dbReference type="GO" id="GO:0005737">
    <property type="term" value="C:cytoplasm"/>
    <property type="evidence" value="ECO:0007669"/>
    <property type="project" value="UniProtKB-SubCell"/>
</dbReference>
<feature type="region of interest" description="Disordered" evidence="17">
    <location>
        <begin position="1"/>
        <end position="191"/>
    </location>
</feature>
<reference evidence="19" key="2">
    <citation type="submission" date="2021-01" db="EMBL/GenBank/DDBJ databases">
        <authorList>
            <person name="Schikora-Tamarit M.A."/>
        </authorList>
    </citation>
    <scope>NUCLEOTIDE SEQUENCE</scope>
    <source>
        <strain evidence="19">CBS6075</strain>
    </source>
</reference>
<evidence type="ECO:0000256" key="10">
    <source>
        <dbReference type="ARBA" id="ARBA00023054"/>
    </source>
</evidence>
<keyword evidence="8" id="KW-0653">Protein transport</keyword>
<proteinExistence type="inferred from homology"/>
<dbReference type="FunFam" id="1.10.472.80:FF:000044">
    <property type="entry name" value="GTPase-activating protein GYP5"/>
    <property type="match status" value="1"/>
</dbReference>
<dbReference type="FunFam" id="2.30.170.40:FF:000003">
    <property type="entry name" value="54S ribosomal protein L24"/>
    <property type="match status" value="1"/>
</dbReference>
<dbReference type="FunFam" id="1.10.10.750:FF:000003">
    <property type="entry name" value="GTPase activating protein (Evi5)"/>
    <property type="match status" value="1"/>
</dbReference>
<dbReference type="GO" id="GO:0006887">
    <property type="term" value="P:exocytosis"/>
    <property type="evidence" value="ECO:0007669"/>
    <property type="project" value="UniProtKB-KW"/>
</dbReference>
<dbReference type="EMBL" id="JAEUBE010000199">
    <property type="protein sequence ID" value="KAH3666795.1"/>
    <property type="molecule type" value="Genomic_DNA"/>
</dbReference>
<keyword evidence="4" id="KW-0343">GTPase activation</keyword>
<evidence type="ECO:0000259" key="18">
    <source>
        <dbReference type="PROSITE" id="PS50086"/>
    </source>
</evidence>
<evidence type="ECO:0000256" key="12">
    <source>
        <dbReference type="ARBA" id="ARBA00035269"/>
    </source>
</evidence>
<dbReference type="InterPro" id="IPR034704">
    <property type="entry name" value="Ribosomal_bL28/bL31-like_sf"/>
</dbReference>
<dbReference type="SUPFAM" id="SSF143800">
    <property type="entry name" value="L28p-like"/>
    <property type="match status" value="1"/>
</dbReference>
<evidence type="ECO:0000313" key="20">
    <source>
        <dbReference type="Proteomes" id="UP000769157"/>
    </source>
</evidence>
<dbReference type="SMART" id="SM00164">
    <property type="entry name" value="TBC"/>
    <property type="match status" value="1"/>
</dbReference>
<evidence type="ECO:0000256" key="9">
    <source>
        <dbReference type="ARBA" id="ARBA00022980"/>
    </source>
</evidence>
<feature type="compositionally biased region" description="Acidic residues" evidence="17">
    <location>
        <begin position="25"/>
        <end position="39"/>
    </location>
</feature>
<comment type="function">
    <text evidence="13">Component of the mitochondrial ribosome (mitoribosome), a dedicated translation machinery responsible for the synthesis of mitochondrial genome-encoded proteins, including at least some of the essential transmembrane subunits of the mitochondrial respiratory chain. The mitoribosomes are attached to the mitochondrial inner membrane and translation products are cotranslationally integrated into the membrane.</text>
</comment>
<evidence type="ECO:0000256" key="4">
    <source>
        <dbReference type="ARBA" id="ARBA00022468"/>
    </source>
</evidence>
<dbReference type="Gene3D" id="1.10.472.80">
    <property type="entry name" value="Ypt/Rab-GAP domain of gyp1p, domain 3"/>
    <property type="match status" value="1"/>
</dbReference>
<dbReference type="GO" id="GO:0031267">
    <property type="term" value="F:small GTPase binding"/>
    <property type="evidence" value="ECO:0007669"/>
    <property type="project" value="TreeGrafter"/>
</dbReference>
<dbReference type="OrthoDB" id="295078at2759"/>
<evidence type="ECO:0000256" key="15">
    <source>
        <dbReference type="ARBA" id="ARBA00072088"/>
    </source>
</evidence>
<feature type="compositionally biased region" description="Polar residues" evidence="17">
    <location>
        <begin position="138"/>
        <end position="153"/>
    </location>
</feature>
<dbReference type="GO" id="GO:1990904">
    <property type="term" value="C:ribonucleoprotein complex"/>
    <property type="evidence" value="ECO:0007669"/>
    <property type="project" value="UniProtKB-KW"/>
</dbReference>
<sequence>MARKKNRRQRQPQSAGKESAGSESDVVEADVDQQDSIEESTEHDKPQESGVQDTGDIGEETEKPITEDNAPVLNHVAEDEPESESHDEFIDATGVTVSSTEEPEEELEEPVGEKLEEPKESTPVPEKDTTPVGEDVSEISTAKSVSLDKTTASLKEEAQSSGLVAEAGSDEEKDEEKPEAVPVVKPVPPELPPREEEAVLITSDQIIPEEQNGAEYRDGEFGVNRSVKTLRKWFNFNTKDEAYSDDLKEVMSELEGPENQSLAYSRYWENVEDLKLQSAKDRELLSQGANGIRKTFNEIKTGIEITNDNELMKGIDWEFWSEVINDYSSVLEHKPEKLIENITKGIPRELRGMVWQVICNSKSLELEEFFRANRNCESDYQKLIKRDLARTSFVTNSAVRTKIDDLYEIIKVYSVYDTDVGYTQGMSFITVPLLMNMEASESFCMLVKLMNIYDFKQLFIPHMPGLHLKLYQFDRLLEDSLPDLYLHLKHQGVKSSMYATQWFLTLFGYKFPLEMVLRIYDIVIAEGIESVLKFAMNLMAKNKQHLLELKFDDLLPFLKDKLFFYYVDNSGDDHAGRTLKDAYSNREISVDTYKLEEFVSDSMNIKILPVTLRRYEAEFIEIHKLESEMEAEIAQLKTKNGQLLREIRNIEAAYATLNREHVEIANEMVQGKVEIAHLQDENRQLQNQIDDLTGRMERLESEKQTDSSVDFTGELSSNMNLEIQKTMERNLEVMEENRVLEEQLSAVTQQLAEAKEQMGEMKGKWYKKNSFCNVMRGVRFFSTSQSVLARSYRHVVNRQLKKKVIYQPGDLKPRNLRIPDKRPEYPDYPYGESRIFKRSNRGLFGGQFITFGNKVSEFKNRSRRSWLPNIVSKKLWSEALNKIVATKVTARVLRIITKEGGLDNYLTKDKKARIKELGPFGWRLRHDVLKARQNAEKLKQKNYSVVKDAEGNEIKVFYQGTYNGEPVSLVVGRRKLLQKLYPLVKTNTPGHLAFAAFNNRRKSTPFDQLLAEFETYNADLSDVIVK</sequence>
<keyword evidence="5" id="KW-0268">Exocytosis</keyword>
<evidence type="ECO:0000256" key="14">
    <source>
        <dbReference type="ARBA" id="ARBA00061661"/>
    </source>
</evidence>
<dbReference type="Gene3D" id="1.10.287.1490">
    <property type="match status" value="1"/>
</dbReference>
<comment type="similarity">
    <text evidence="14">Belongs to the GYP5 family.</text>
</comment>
<feature type="compositionally biased region" description="Acidic residues" evidence="17">
    <location>
        <begin position="101"/>
        <end position="110"/>
    </location>
</feature>
<evidence type="ECO:0000256" key="2">
    <source>
        <dbReference type="ARBA" id="ARBA00008760"/>
    </source>
</evidence>
<keyword evidence="11" id="KW-0687">Ribonucleoprotein</keyword>
<comment type="subcellular location">
    <subcellularLocation>
        <location evidence="1">Cytoplasm</location>
    </subcellularLocation>
</comment>
<evidence type="ECO:0000256" key="5">
    <source>
        <dbReference type="ARBA" id="ARBA00022483"/>
    </source>
</evidence>
<evidence type="ECO:0000256" key="17">
    <source>
        <dbReference type="SAM" id="MobiDB-lite"/>
    </source>
</evidence>
<keyword evidence="7" id="KW-0931">ER-Golgi transport</keyword>
<keyword evidence="20" id="KW-1185">Reference proteome</keyword>
<keyword evidence="9" id="KW-0689">Ribosomal protein</keyword>
<name>A0A9P8P7S9_9ASCO</name>
<dbReference type="Pfam" id="PF00830">
    <property type="entry name" value="Ribosomal_L28"/>
    <property type="match status" value="1"/>
</dbReference>
<dbReference type="RefSeq" id="XP_046061751.1">
    <property type="nucleotide sequence ID" value="XM_046204202.1"/>
</dbReference>
<dbReference type="Gene3D" id="1.10.8.270">
    <property type="entry name" value="putative rabgap domain of human tbc1 domain family member 14 like domains"/>
    <property type="match status" value="1"/>
</dbReference>
<dbReference type="Proteomes" id="UP000769157">
    <property type="component" value="Unassembled WGS sequence"/>
</dbReference>
<comment type="similarity">
    <text evidence="2">Belongs to the bacterial ribosomal protein bL28 family.</text>
</comment>
<feature type="compositionally biased region" description="Basic residues" evidence="17">
    <location>
        <begin position="1"/>
        <end position="10"/>
    </location>
</feature>
<evidence type="ECO:0000256" key="6">
    <source>
        <dbReference type="ARBA" id="ARBA00022490"/>
    </source>
</evidence>
<comment type="caution">
    <text evidence="19">The sequence shown here is derived from an EMBL/GenBank/DDBJ whole genome shotgun (WGS) entry which is preliminary data.</text>
</comment>
<evidence type="ECO:0000256" key="3">
    <source>
        <dbReference type="ARBA" id="ARBA00022448"/>
    </source>
</evidence>
<keyword evidence="10 16" id="KW-0175">Coiled coil</keyword>
<protein>
    <recommendedName>
        <fullName evidence="15">GTPase-activating protein GYP5</fullName>
    </recommendedName>
    <alternativeName>
        <fullName evidence="12">Large ribosomal subunit protein bL28m</fullName>
    </alternativeName>
</protein>
<dbReference type="Gene3D" id="2.30.170.40">
    <property type="entry name" value="Ribosomal protein L28/L24"/>
    <property type="match status" value="1"/>
</dbReference>